<evidence type="ECO:0000313" key="1">
    <source>
        <dbReference type="EMBL" id="PRY35933.1"/>
    </source>
</evidence>
<protein>
    <submittedName>
        <fullName evidence="1">Uncharacterized protein</fullName>
    </submittedName>
</protein>
<dbReference type="RefSeq" id="WP_146141449.1">
    <property type="nucleotide sequence ID" value="NZ_PVTE01000013.1"/>
</dbReference>
<sequence length="196" mass="22044">MTDYISILNSQIEEISTIKNGSDFKIWQQSSANILRRSFGESSSQVKQLEEIKYWHSTPPIRLGSRSRFDSYEPPMYVPQDNLVHCIDQSRKLLTAFVRELTVLGLPSQNSSSGHNGINIHVNQSQTVNLNVVISSLREELTGKQFNEIDSIIKSKSDLEDKKSSLKDKLGSFGSDVLSGVLSSLLTNPDVYKFFN</sequence>
<organism evidence="1 2">
    <name type="scientific">Spirosoma oryzae</name>
    <dbReference type="NCBI Taxonomy" id="1469603"/>
    <lineage>
        <taxon>Bacteria</taxon>
        <taxon>Pseudomonadati</taxon>
        <taxon>Bacteroidota</taxon>
        <taxon>Cytophagia</taxon>
        <taxon>Cytophagales</taxon>
        <taxon>Cytophagaceae</taxon>
        <taxon>Spirosoma</taxon>
    </lineage>
</organism>
<dbReference type="Proteomes" id="UP000238375">
    <property type="component" value="Unassembled WGS sequence"/>
</dbReference>
<evidence type="ECO:0000313" key="2">
    <source>
        <dbReference type="Proteomes" id="UP000238375"/>
    </source>
</evidence>
<keyword evidence="2" id="KW-1185">Reference proteome</keyword>
<gene>
    <name evidence="1" type="ORF">CLV58_11361</name>
</gene>
<name>A0A2T0SRD3_9BACT</name>
<dbReference type="AlphaFoldDB" id="A0A2T0SRD3"/>
<dbReference type="EMBL" id="PVTE01000013">
    <property type="protein sequence ID" value="PRY35933.1"/>
    <property type="molecule type" value="Genomic_DNA"/>
</dbReference>
<comment type="caution">
    <text evidence="1">The sequence shown here is derived from an EMBL/GenBank/DDBJ whole genome shotgun (WGS) entry which is preliminary data.</text>
</comment>
<accession>A0A2T0SRD3</accession>
<proteinExistence type="predicted"/>
<reference evidence="1 2" key="1">
    <citation type="submission" date="2018-03" db="EMBL/GenBank/DDBJ databases">
        <title>Genomic Encyclopedia of Archaeal and Bacterial Type Strains, Phase II (KMG-II): from individual species to whole genera.</title>
        <authorList>
            <person name="Goeker M."/>
        </authorList>
    </citation>
    <scope>NUCLEOTIDE SEQUENCE [LARGE SCALE GENOMIC DNA]</scope>
    <source>
        <strain evidence="1 2">DSM 28354</strain>
    </source>
</reference>